<evidence type="ECO:0000256" key="4">
    <source>
        <dbReference type="ARBA" id="ARBA00022989"/>
    </source>
</evidence>
<dbReference type="Pfam" id="PF13515">
    <property type="entry name" value="FUSC_2"/>
    <property type="match status" value="1"/>
</dbReference>
<feature type="transmembrane region" description="Helical" evidence="7">
    <location>
        <begin position="171"/>
        <end position="190"/>
    </location>
</feature>
<proteinExistence type="predicted"/>
<comment type="caution">
    <text evidence="9">The sequence shown here is derived from an EMBL/GenBank/DDBJ whole genome shotgun (WGS) entry which is preliminary data.</text>
</comment>
<evidence type="ECO:0000256" key="7">
    <source>
        <dbReference type="SAM" id="Phobius"/>
    </source>
</evidence>
<dbReference type="InterPro" id="IPR049453">
    <property type="entry name" value="Memb_transporter_dom"/>
</dbReference>
<feature type="compositionally biased region" description="Low complexity" evidence="6">
    <location>
        <begin position="656"/>
        <end position="671"/>
    </location>
</feature>
<organism evidence="9 10">
    <name type="scientific">Prorocentrum cordatum</name>
    <dbReference type="NCBI Taxonomy" id="2364126"/>
    <lineage>
        <taxon>Eukaryota</taxon>
        <taxon>Sar</taxon>
        <taxon>Alveolata</taxon>
        <taxon>Dinophyceae</taxon>
        <taxon>Prorocentrales</taxon>
        <taxon>Prorocentraceae</taxon>
        <taxon>Prorocentrum</taxon>
    </lineage>
</organism>
<protein>
    <recommendedName>
        <fullName evidence="8">Integral membrane bound transporter domain-containing protein</fullName>
    </recommendedName>
</protein>
<dbReference type="PANTHER" id="PTHR30509">
    <property type="entry name" value="P-HYDROXYBENZOIC ACID EFFLUX PUMP SUBUNIT-RELATED"/>
    <property type="match status" value="1"/>
</dbReference>
<dbReference type="Proteomes" id="UP001189429">
    <property type="component" value="Unassembled WGS sequence"/>
</dbReference>
<sequence>MEYHSRMASEDDDDGWMDLQQEPQQNRTVSEFGDFRAELWGTQSTDGAGLRFKVHQLQSELGRKVNWALRTGVAVVLACLYATNRDIQTAKWQSATVFSCVLGIGAVSGPSLGSTLHHAWDIWAGSALGGLASVVVNELARYIRPRWVQITTEIVLFLSLTFWVTSRKMGIGFKRCAVGVFICGTINMSVSGYAHTFYFPWTVVVPCTVGPLVAVLSMILPCPCLAVTELRHRLAFQALIERAVLCEQYEALSNSTVSAVTTADQLGETIRDDFARMKELLSPARLELIFFPAAHARLERIVSICQLRLQNIRAMQSTLRNGPTRISETHRRFHNLTAKHWRCALKSLAALNDEVVAAEQQRRPISPELVVDARNAQANLMRACEEARRQVMHKVGSQFPGPEPGEDFGTEHCRRLAQHYFFDKMIGATCQHCEEDVAAHEAYPRAAARSLRHCLEQLVAMPDLPEMKQAFKKTFTMAILLAFPYTPRLREHNPQYIWSLLGAAFVFSDYVGSAVVTGMHRMVGTLMGGVFALICFDVIGYSEVACTLVLFVWVVFWSMGRGSPTYGYLCVVTAFSAAIMFIGSLESQNDDRFEGSDIMLWRMKQISTGTMVYVIVEVLLWPNSARRTLSLQQDQIVEAIRDGLSEAVEPYTRQPSSDSACSTDSADSDASQVKPTIGSGHSAAVKEGVALVASSNASLGPADNEPMLTRRPFPRASYERALRTESRLLRIISSLHGAVRSVPLDQLSSESPEALALISDYIAAAEETLSASLVRVTSKRAKLRPFAAIPFSYDPTELIVEGQMGSMPSMWASAAVGAAAMLSIRAHGSVLRAGIARYLERVTDIPEPTSTGFGVFTIFFCLLRCSSLIEELGERLRPIHSESAKFTMF</sequence>
<reference evidence="9" key="1">
    <citation type="submission" date="2023-10" db="EMBL/GenBank/DDBJ databases">
        <authorList>
            <person name="Chen Y."/>
            <person name="Shah S."/>
            <person name="Dougan E. K."/>
            <person name="Thang M."/>
            <person name="Chan C."/>
        </authorList>
    </citation>
    <scope>NUCLEOTIDE SEQUENCE [LARGE SCALE GENOMIC DNA]</scope>
</reference>
<evidence type="ECO:0000256" key="1">
    <source>
        <dbReference type="ARBA" id="ARBA00004651"/>
    </source>
</evidence>
<gene>
    <name evidence="9" type="ORF">PCOR1329_LOCUS56205</name>
</gene>
<feature type="domain" description="Integral membrane bound transporter" evidence="8">
    <location>
        <begin position="492"/>
        <end position="616"/>
    </location>
</feature>
<dbReference type="PANTHER" id="PTHR30509:SF9">
    <property type="entry name" value="MULTIDRUG RESISTANCE PROTEIN MDTO"/>
    <property type="match status" value="1"/>
</dbReference>
<keyword evidence="5 7" id="KW-0472">Membrane</keyword>
<evidence type="ECO:0000256" key="6">
    <source>
        <dbReference type="SAM" id="MobiDB-lite"/>
    </source>
</evidence>
<comment type="subcellular location">
    <subcellularLocation>
        <location evidence="1">Cell membrane</location>
        <topology evidence="1">Multi-pass membrane protein</topology>
    </subcellularLocation>
</comment>
<name>A0ABN9VB93_9DINO</name>
<evidence type="ECO:0000259" key="8">
    <source>
        <dbReference type="Pfam" id="PF13515"/>
    </source>
</evidence>
<feature type="transmembrane region" description="Helical" evidence="7">
    <location>
        <begin position="566"/>
        <end position="585"/>
    </location>
</feature>
<keyword evidence="10" id="KW-1185">Reference proteome</keyword>
<feature type="region of interest" description="Disordered" evidence="6">
    <location>
        <begin position="651"/>
        <end position="679"/>
    </location>
</feature>
<evidence type="ECO:0000313" key="10">
    <source>
        <dbReference type="Proteomes" id="UP001189429"/>
    </source>
</evidence>
<feature type="transmembrane region" description="Helical" evidence="7">
    <location>
        <begin position="496"/>
        <end position="518"/>
    </location>
</feature>
<keyword evidence="2" id="KW-1003">Cell membrane</keyword>
<keyword evidence="4 7" id="KW-1133">Transmembrane helix</keyword>
<evidence type="ECO:0000256" key="3">
    <source>
        <dbReference type="ARBA" id="ARBA00022692"/>
    </source>
</evidence>
<evidence type="ECO:0000256" key="5">
    <source>
        <dbReference type="ARBA" id="ARBA00023136"/>
    </source>
</evidence>
<feature type="transmembrane region" description="Helical" evidence="7">
    <location>
        <begin position="95"/>
        <end position="116"/>
    </location>
</feature>
<keyword evidence="3 7" id="KW-0812">Transmembrane</keyword>
<feature type="transmembrane region" description="Helical" evidence="7">
    <location>
        <begin position="197"/>
        <end position="220"/>
    </location>
</feature>
<feature type="transmembrane region" description="Helical" evidence="7">
    <location>
        <begin position="147"/>
        <end position="165"/>
    </location>
</feature>
<accession>A0ABN9VB93</accession>
<feature type="transmembrane region" description="Helical" evidence="7">
    <location>
        <begin position="606"/>
        <end position="622"/>
    </location>
</feature>
<evidence type="ECO:0000313" key="9">
    <source>
        <dbReference type="EMBL" id="CAK0869998.1"/>
    </source>
</evidence>
<feature type="transmembrane region" description="Helical" evidence="7">
    <location>
        <begin position="530"/>
        <end position="554"/>
    </location>
</feature>
<dbReference type="EMBL" id="CAUYUJ010016913">
    <property type="protein sequence ID" value="CAK0869998.1"/>
    <property type="molecule type" value="Genomic_DNA"/>
</dbReference>
<evidence type="ECO:0000256" key="2">
    <source>
        <dbReference type="ARBA" id="ARBA00022475"/>
    </source>
</evidence>